<dbReference type="Pfam" id="PF13976">
    <property type="entry name" value="gag_pre-integrs"/>
    <property type="match status" value="1"/>
</dbReference>
<feature type="domain" description="GAG-pre-integrase" evidence="1">
    <location>
        <begin position="196"/>
        <end position="265"/>
    </location>
</feature>
<feature type="non-terminal residue" evidence="3">
    <location>
        <position position="1"/>
    </location>
</feature>
<dbReference type="EMBL" id="BDDD01000190">
    <property type="protein sequence ID" value="GAV61263.1"/>
    <property type="molecule type" value="Genomic_DNA"/>
</dbReference>
<dbReference type="InterPro" id="IPR054722">
    <property type="entry name" value="PolX-like_BBD"/>
</dbReference>
<sequence length="265" mass="29462">YLKQRLYTLRMKEGMSAKKHIDNFNKVIHDLKNTNIKIDDEDQALILLCSLPSSYDHFVDTMLYGRDFIDVNDVNDALYKGNIIAKGNTVEANAGVVHESSVKGDTYLVMSVNVNNTSSWIIDSGCSFHMTPNRNWFTTYDVKEGKVLLGDTNALKKNLISLGVLDSHGCKFTGKNGIIKVLKGALVIMKGMKIDGLYQLQGNTVLGTAAVASSLRDKDADTTRLWHMRLGHMSERGLQILSKKGLLARVKSGKLDFCEHCVYGK</sequence>
<dbReference type="AlphaFoldDB" id="A0A1Q3B0C6"/>
<evidence type="ECO:0000313" key="4">
    <source>
        <dbReference type="Proteomes" id="UP000187406"/>
    </source>
</evidence>
<dbReference type="Pfam" id="PF22936">
    <property type="entry name" value="Pol_BBD"/>
    <property type="match status" value="1"/>
</dbReference>
<feature type="non-terminal residue" evidence="3">
    <location>
        <position position="265"/>
    </location>
</feature>
<reference evidence="4" key="1">
    <citation type="submission" date="2016-04" db="EMBL/GenBank/DDBJ databases">
        <title>Cephalotus genome sequencing.</title>
        <authorList>
            <person name="Fukushima K."/>
            <person name="Hasebe M."/>
            <person name="Fang X."/>
        </authorList>
    </citation>
    <scope>NUCLEOTIDE SEQUENCE [LARGE SCALE GENOMIC DNA]</scope>
    <source>
        <strain evidence="4">cv. St1</strain>
    </source>
</reference>
<evidence type="ECO:0000259" key="2">
    <source>
        <dbReference type="Pfam" id="PF22936"/>
    </source>
</evidence>
<evidence type="ECO:0000259" key="1">
    <source>
        <dbReference type="Pfam" id="PF13976"/>
    </source>
</evidence>
<dbReference type="OrthoDB" id="418757at2759"/>
<comment type="caution">
    <text evidence="3">The sequence shown here is derived from an EMBL/GenBank/DDBJ whole genome shotgun (WGS) entry which is preliminary data.</text>
</comment>
<dbReference type="InParanoid" id="A0A1Q3B0C6"/>
<dbReference type="Proteomes" id="UP000187406">
    <property type="component" value="Unassembled WGS sequence"/>
</dbReference>
<gene>
    <name evidence="3" type="ORF">CFOL_v3_04791</name>
</gene>
<feature type="domain" description="Retrovirus-related Pol polyprotein from transposon TNT 1-94-like beta-barrel" evidence="2">
    <location>
        <begin position="120"/>
        <end position="155"/>
    </location>
</feature>
<evidence type="ECO:0000313" key="3">
    <source>
        <dbReference type="EMBL" id="GAV61263.1"/>
    </source>
</evidence>
<dbReference type="InterPro" id="IPR025724">
    <property type="entry name" value="GAG-pre-integrase_dom"/>
</dbReference>
<name>A0A1Q3B0C6_CEPFO</name>
<accession>A0A1Q3B0C6</accession>
<proteinExistence type="predicted"/>
<keyword evidence="4" id="KW-1185">Reference proteome</keyword>
<dbReference type="Pfam" id="PF14223">
    <property type="entry name" value="Retrotran_gag_2"/>
    <property type="match status" value="1"/>
</dbReference>
<organism evidence="3 4">
    <name type="scientific">Cephalotus follicularis</name>
    <name type="common">Albany pitcher plant</name>
    <dbReference type="NCBI Taxonomy" id="3775"/>
    <lineage>
        <taxon>Eukaryota</taxon>
        <taxon>Viridiplantae</taxon>
        <taxon>Streptophyta</taxon>
        <taxon>Embryophyta</taxon>
        <taxon>Tracheophyta</taxon>
        <taxon>Spermatophyta</taxon>
        <taxon>Magnoliopsida</taxon>
        <taxon>eudicotyledons</taxon>
        <taxon>Gunneridae</taxon>
        <taxon>Pentapetalae</taxon>
        <taxon>rosids</taxon>
        <taxon>fabids</taxon>
        <taxon>Oxalidales</taxon>
        <taxon>Cephalotaceae</taxon>
        <taxon>Cephalotus</taxon>
    </lineage>
</organism>
<protein>
    <submittedName>
        <fullName evidence="3">Gag_pre-integrs domain-containing protein/UBN2_2 domain-containing protein</fullName>
    </submittedName>
</protein>